<dbReference type="AlphaFoldDB" id="A0A0R0JMS2"/>
<dbReference type="SUPFAM" id="SSF53098">
    <property type="entry name" value="Ribonuclease H-like"/>
    <property type="match status" value="1"/>
</dbReference>
<dbReference type="OMA" id="FMATIEG"/>
<dbReference type="InParanoid" id="A0A0R0JMS2"/>
<evidence type="ECO:0008006" key="4">
    <source>
        <dbReference type="Google" id="ProtNLM"/>
    </source>
</evidence>
<dbReference type="EnsemblPlants" id="KRH53579">
    <property type="protein sequence ID" value="KRH53579"/>
    <property type="gene ID" value="GLYMA_06G133100"/>
</dbReference>
<evidence type="ECO:0000313" key="1">
    <source>
        <dbReference type="EMBL" id="KRH53579.1"/>
    </source>
</evidence>
<evidence type="ECO:0000313" key="2">
    <source>
        <dbReference type="EnsemblPlants" id="KRH53579"/>
    </source>
</evidence>
<organism evidence="1">
    <name type="scientific">Glycine max</name>
    <name type="common">Soybean</name>
    <name type="synonym">Glycine hispida</name>
    <dbReference type="NCBI Taxonomy" id="3847"/>
    <lineage>
        <taxon>Eukaryota</taxon>
        <taxon>Viridiplantae</taxon>
        <taxon>Streptophyta</taxon>
        <taxon>Embryophyta</taxon>
        <taxon>Tracheophyta</taxon>
        <taxon>Spermatophyta</taxon>
        <taxon>Magnoliopsida</taxon>
        <taxon>eudicotyledons</taxon>
        <taxon>Gunneridae</taxon>
        <taxon>Pentapetalae</taxon>
        <taxon>rosids</taxon>
        <taxon>fabids</taxon>
        <taxon>Fabales</taxon>
        <taxon>Fabaceae</taxon>
        <taxon>Papilionoideae</taxon>
        <taxon>50 kb inversion clade</taxon>
        <taxon>NPAAA clade</taxon>
        <taxon>indigoferoid/millettioid clade</taxon>
        <taxon>Phaseoleae</taxon>
        <taxon>Glycine</taxon>
        <taxon>Glycine subgen. Soja</taxon>
    </lineage>
</organism>
<evidence type="ECO:0000313" key="3">
    <source>
        <dbReference type="Proteomes" id="UP000008827"/>
    </source>
</evidence>
<gene>
    <name evidence="1" type="ORF">GLYMA_06G133100</name>
</gene>
<proteinExistence type="predicted"/>
<protein>
    <recommendedName>
        <fullName evidence="4">DUF659 domain-containing protein</fullName>
    </recommendedName>
</protein>
<dbReference type="Proteomes" id="UP000008827">
    <property type="component" value="Chromosome 6"/>
</dbReference>
<name>A0A0R0JMS2_SOYBN</name>
<sequence length="210" mass="23855">MFYAFALPFSTAKNSYFRQFVYKLANSKLAGYVPPTYNKLRTMFLNACECFTSTFSGFLEKEGTGRRGLLSTSCFKAVGLSIEAKYPLIFSMPCVVHTVNLALKAICEPPNNSSQYNECKWIYALMSDCDDIITFVSHHGKALAIFQKYSTHVLLKVAETRFASHVMMAERLLQVKNALEKMVLDAEWKSFSKTNFESKADKVKECVFFL</sequence>
<dbReference type="Gramene" id="KRH53579">
    <property type="protein sequence ID" value="KRH53579"/>
    <property type="gene ID" value="GLYMA_06G133100"/>
</dbReference>
<accession>A0A0R0JMS2</accession>
<reference evidence="1" key="3">
    <citation type="submission" date="2018-07" db="EMBL/GenBank/DDBJ databases">
        <title>WGS assembly of Glycine max.</title>
        <authorList>
            <person name="Schmutz J."/>
            <person name="Cannon S."/>
            <person name="Schlueter J."/>
            <person name="Ma J."/>
            <person name="Mitros T."/>
            <person name="Nelson W."/>
            <person name="Hyten D."/>
            <person name="Song Q."/>
            <person name="Thelen J."/>
            <person name="Cheng J."/>
            <person name="Xu D."/>
            <person name="Hellsten U."/>
            <person name="May G."/>
            <person name="Yu Y."/>
            <person name="Sakurai T."/>
            <person name="Umezawa T."/>
            <person name="Bhattacharyya M."/>
            <person name="Sandhu D."/>
            <person name="Valliyodan B."/>
            <person name="Lindquist E."/>
            <person name="Peto M."/>
            <person name="Grant D."/>
            <person name="Shu S."/>
            <person name="Goodstein D."/>
            <person name="Barry K."/>
            <person name="Futrell-Griggs M."/>
            <person name="Abernathy B."/>
            <person name="Du J."/>
            <person name="Tian Z."/>
            <person name="Zhu L."/>
            <person name="Gill N."/>
            <person name="Joshi T."/>
            <person name="Libault M."/>
            <person name="Sethuraman A."/>
            <person name="Zhang X."/>
            <person name="Shinozaki K."/>
            <person name="Nguyen H."/>
            <person name="Wing R."/>
            <person name="Cregan P."/>
            <person name="Specht J."/>
            <person name="Grimwood J."/>
            <person name="Rokhsar D."/>
            <person name="Stacey G."/>
            <person name="Shoemaker R."/>
            <person name="Jackson S."/>
        </authorList>
    </citation>
    <scope>NUCLEOTIDE SEQUENCE</scope>
    <source>
        <tissue evidence="1">Callus</tissue>
    </source>
</reference>
<dbReference type="EMBL" id="CM000839">
    <property type="protein sequence ID" value="KRH53579.1"/>
    <property type="molecule type" value="Genomic_DNA"/>
</dbReference>
<dbReference type="InterPro" id="IPR012337">
    <property type="entry name" value="RNaseH-like_sf"/>
</dbReference>
<reference evidence="2" key="2">
    <citation type="submission" date="2018-02" db="UniProtKB">
        <authorList>
            <consortium name="EnsemblPlants"/>
        </authorList>
    </citation>
    <scope>IDENTIFICATION</scope>
    <source>
        <strain evidence="2">Williams 82</strain>
    </source>
</reference>
<keyword evidence="3" id="KW-1185">Reference proteome</keyword>
<reference evidence="1 2" key="1">
    <citation type="journal article" date="2010" name="Nature">
        <title>Genome sequence of the palaeopolyploid soybean.</title>
        <authorList>
            <person name="Schmutz J."/>
            <person name="Cannon S.B."/>
            <person name="Schlueter J."/>
            <person name="Ma J."/>
            <person name="Mitros T."/>
            <person name="Nelson W."/>
            <person name="Hyten D.L."/>
            <person name="Song Q."/>
            <person name="Thelen J.J."/>
            <person name="Cheng J."/>
            <person name="Xu D."/>
            <person name="Hellsten U."/>
            <person name="May G.D."/>
            <person name="Yu Y."/>
            <person name="Sakurai T."/>
            <person name="Umezawa T."/>
            <person name="Bhattacharyya M.K."/>
            <person name="Sandhu D."/>
            <person name="Valliyodan B."/>
            <person name="Lindquist E."/>
            <person name="Peto M."/>
            <person name="Grant D."/>
            <person name="Shu S."/>
            <person name="Goodstein D."/>
            <person name="Barry K."/>
            <person name="Futrell-Griggs M."/>
            <person name="Abernathy B."/>
            <person name="Du J."/>
            <person name="Tian Z."/>
            <person name="Zhu L."/>
            <person name="Gill N."/>
            <person name="Joshi T."/>
            <person name="Libault M."/>
            <person name="Sethuraman A."/>
            <person name="Zhang X.-C."/>
            <person name="Shinozaki K."/>
            <person name="Nguyen H.T."/>
            <person name="Wing R.A."/>
            <person name="Cregan P."/>
            <person name="Specht J."/>
            <person name="Grimwood J."/>
            <person name="Rokhsar D."/>
            <person name="Stacey G."/>
            <person name="Shoemaker R.C."/>
            <person name="Jackson S.A."/>
        </authorList>
    </citation>
    <scope>NUCLEOTIDE SEQUENCE</scope>
    <source>
        <strain evidence="2">cv. Williams 82</strain>
        <tissue evidence="1">Callus</tissue>
    </source>
</reference>